<name>A0A4D8Q9Y2_AZOBR</name>
<accession>A0A4D8Q9Y2</accession>
<dbReference type="AlphaFoldDB" id="A0A4D8Q9Y2"/>
<dbReference type="SUPFAM" id="SSF49899">
    <property type="entry name" value="Concanavalin A-like lectins/glucanases"/>
    <property type="match status" value="1"/>
</dbReference>
<evidence type="ECO:0000256" key="2">
    <source>
        <dbReference type="RuleBase" id="RU361163"/>
    </source>
</evidence>
<protein>
    <recommendedName>
        <fullName evidence="5">Glycosyl hydrolase family 12</fullName>
    </recommendedName>
</protein>
<evidence type="ECO:0000256" key="1">
    <source>
        <dbReference type="ARBA" id="ARBA00005519"/>
    </source>
</evidence>
<reference evidence="3 4" key="1">
    <citation type="submission" date="2018-09" db="EMBL/GenBank/DDBJ databases">
        <title>Whole genome based analysis of evolution and adaptive divergence in Indian and Brazilian strains of Azospirillum brasilense.</title>
        <authorList>
            <person name="Singh C."/>
            <person name="Tripathi A.K."/>
        </authorList>
    </citation>
    <scope>NUCLEOTIDE SEQUENCE [LARGE SCALE GENOMIC DNA]</scope>
    <source>
        <strain evidence="3 4">MTCC4036</strain>
        <plasmid evidence="3 4">p4</plasmid>
    </source>
</reference>
<keyword evidence="3" id="KW-0614">Plasmid</keyword>
<organism evidence="3 4">
    <name type="scientific">Azospirillum brasilense</name>
    <dbReference type="NCBI Taxonomy" id="192"/>
    <lineage>
        <taxon>Bacteria</taxon>
        <taxon>Pseudomonadati</taxon>
        <taxon>Pseudomonadota</taxon>
        <taxon>Alphaproteobacteria</taxon>
        <taxon>Rhodospirillales</taxon>
        <taxon>Azospirillaceae</taxon>
        <taxon>Azospirillum</taxon>
    </lineage>
</organism>
<comment type="similarity">
    <text evidence="1 2">Belongs to the glycosyl hydrolase 12 (cellulase H) family.</text>
</comment>
<dbReference type="Gene3D" id="2.60.120.180">
    <property type="match status" value="1"/>
</dbReference>
<proteinExistence type="inferred from homology"/>
<geneLocation type="plasmid" evidence="3">
    <name>p4</name>
</geneLocation>
<sequence length="239" mass="25958">MTTTLKGSADRLEVGGWAASSNVWNPGGYRNGKDFTQSIAIDEATFPNGTVISWSWPYDSRRALTYENYPVRAYPELTHGVNPWNGAPSTSMDLPARIADLPDFDVTYKVGLTGATNLYNVAVSLWIGDDPKKGIEGVTDEVMVWLHSGVFTPAGEPIAKLTDARGMPSCGTSRCSAAGWTATRSTGNTRSCNTVTTGWPGRSTWTGCWTSFRPAGSSARRTGFWASSSARRWRRASDR</sequence>
<keyword evidence="2" id="KW-0624">Polysaccharide degradation</keyword>
<evidence type="ECO:0000313" key="4">
    <source>
        <dbReference type="Proteomes" id="UP000298596"/>
    </source>
</evidence>
<gene>
    <name evidence="3" type="ORF">D3867_32880</name>
</gene>
<evidence type="ECO:0008006" key="5">
    <source>
        <dbReference type="Google" id="ProtNLM"/>
    </source>
</evidence>
<keyword evidence="2" id="KW-0378">Hydrolase</keyword>
<dbReference type="InterPro" id="IPR013320">
    <property type="entry name" value="ConA-like_dom_sf"/>
</dbReference>
<dbReference type="EMBL" id="CP032334">
    <property type="protein sequence ID" value="QCO06714.1"/>
    <property type="molecule type" value="Genomic_DNA"/>
</dbReference>
<keyword evidence="2" id="KW-0119">Carbohydrate metabolism</keyword>
<dbReference type="Proteomes" id="UP000298596">
    <property type="component" value="Plasmid p4"/>
</dbReference>
<dbReference type="Pfam" id="PF01670">
    <property type="entry name" value="Glyco_hydro_12"/>
    <property type="match status" value="1"/>
</dbReference>
<keyword evidence="2" id="KW-0326">Glycosidase</keyword>
<dbReference type="InterPro" id="IPR013319">
    <property type="entry name" value="GH11/12"/>
</dbReference>
<evidence type="ECO:0000313" key="3">
    <source>
        <dbReference type="EMBL" id="QCO06714.1"/>
    </source>
</evidence>
<dbReference type="InterPro" id="IPR002594">
    <property type="entry name" value="GH12"/>
</dbReference>
<dbReference type="GO" id="GO:0000272">
    <property type="term" value="P:polysaccharide catabolic process"/>
    <property type="evidence" value="ECO:0007669"/>
    <property type="project" value="UniProtKB-KW"/>
</dbReference>
<dbReference type="GO" id="GO:0008810">
    <property type="term" value="F:cellulase activity"/>
    <property type="evidence" value="ECO:0007669"/>
    <property type="project" value="InterPro"/>
</dbReference>